<organism evidence="4 5">
    <name type="scientific">Bacteroides gallinaceum</name>
    <dbReference type="NCBI Taxonomy" id="1462571"/>
    <lineage>
        <taxon>Bacteria</taxon>
        <taxon>Pseudomonadati</taxon>
        <taxon>Bacteroidota</taxon>
        <taxon>Bacteroidia</taxon>
        <taxon>Bacteroidales</taxon>
        <taxon>Bacteroidaceae</taxon>
        <taxon>Bacteroides</taxon>
    </lineage>
</organism>
<dbReference type="InterPro" id="IPR012373">
    <property type="entry name" value="Ferrdict_sens_TM"/>
</dbReference>
<keyword evidence="1" id="KW-0472">Membrane</keyword>
<proteinExistence type="predicted"/>
<evidence type="ECO:0000313" key="5">
    <source>
        <dbReference type="Proteomes" id="UP001167871"/>
    </source>
</evidence>
<sequence>MKTSVENKRIVELIYKHIIGTILPEEELELEAWRKASPQHETLYQRLTDIRFLEHEYRRLNLIDTNRPLTDMQARIQQGKHPKRRLGQLIALIATTSIAAMLCIGYFINTSFHPEEEPPTLARQLEMADITAGKTQATLTLDNGTEIKLDADSANNMRLIAQQQISTKATDDYRTRINKLTTPRGGEFKIVLEDSTEVWLNAESQLIYPDNFNTGDRRVTLTGEAYFKVAKDSLRPFYVKSGDMTVRVYGTEFNIHAYTEDKQIYTTLVSGSIALQPLDGSKAELVLTPGHQAIFHKKDFSTSIRSVDTQAATSWHTGRFSFEEQTLAQIMRTLARWYKFDYTFEDERLADIVFKGSAPRYANLSEVLSILEKSGGIKFGVKEEKIIISIN</sequence>
<gene>
    <name evidence="4" type="ORF">QVO10_09360</name>
</gene>
<dbReference type="Gene3D" id="3.55.50.30">
    <property type="match status" value="1"/>
</dbReference>
<evidence type="ECO:0000256" key="1">
    <source>
        <dbReference type="SAM" id="Phobius"/>
    </source>
</evidence>
<dbReference type="Gene3D" id="2.60.120.1440">
    <property type="match status" value="1"/>
</dbReference>
<dbReference type="PANTHER" id="PTHR30273">
    <property type="entry name" value="PERIPLASMIC SIGNAL SENSOR AND SIGMA FACTOR ACTIVATOR FECR-RELATED"/>
    <property type="match status" value="1"/>
</dbReference>
<dbReference type="PANTHER" id="PTHR30273:SF2">
    <property type="entry name" value="PROTEIN FECR"/>
    <property type="match status" value="1"/>
</dbReference>
<protein>
    <submittedName>
        <fullName evidence="4">FecR domain-containing protein</fullName>
    </submittedName>
</protein>
<reference evidence="4" key="1">
    <citation type="submission" date="2023-06" db="EMBL/GenBank/DDBJ databases">
        <authorList>
            <person name="Zeman M."/>
            <person name="Kubasova T."/>
            <person name="Jahodarova E."/>
            <person name="Nykrynova M."/>
            <person name="Rychlik I."/>
        </authorList>
    </citation>
    <scope>NUCLEOTIDE SEQUENCE</scope>
    <source>
        <strain evidence="4">84_SSukc20</strain>
    </source>
</reference>
<feature type="domain" description="Protein FecR C-terminal" evidence="3">
    <location>
        <begin position="319"/>
        <end position="388"/>
    </location>
</feature>
<dbReference type="Proteomes" id="UP001167871">
    <property type="component" value="Unassembled WGS sequence"/>
</dbReference>
<keyword evidence="1" id="KW-0812">Transmembrane</keyword>
<evidence type="ECO:0000259" key="2">
    <source>
        <dbReference type="Pfam" id="PF04773"/>
    </source>
</evidence>
<name>A0ABT7X680_9BACE</name>
<dbReference type="InterPro" id="IPR032508">
    <property type="entry name" value="FecR_C"/>
</dbReference>
<keyword evidence="5" id="KW-1185">Reference proteome</keyword>
<dbReference type="InterPro" id="IPR006860">
    <property type="entry name" value="FecR"/>
</dbReference>
<dbReference type="Pfam" id="PF04773">
    <property type="entry name" value="FecR"/>
    <property type="match status" value="1"/>
</dbReference>
<reference evidence="4" key="2">
    <citation type="submission" date="2024-05" db="EMBL/GenBank/DDBJ databases">
        <title>Identification and characterization of horizontal gene transfer across gut microbiota members of farm animals based on homology search.</title>
        <authorList>
            <person name="Schwarzerova J."/>
            <person name="Nykrynova M."/>
            <person name="Jureckova K."/>
            <person name="Cejkova D."/>
            <person name="Rychlik I."/>
        </authorList>
    </citation>
    <scope>NUCLEOTIDE SEQUENCE</scope>
    <source>
        <strain evidence="4">84_SSukc20</strain>
    </source>
</reference>
<dbReference type="Pfam" id="PF16344">
    <property type="entry name" value="FecR_C"/>
    <property type="match status" value="1"/>
</dbReference>
<dbReference type="RefSeq" id="WP_022038825.1">
    <property type="nucleotide sequence ID" value="NZ_JACJJF010000020.1"/>
</dbReference>
<comment type="caution">
    <text evidence="4">The sequence shown here is derived from an EMBL/GenBank/DDBJ whole genome shotgun (WGS) entry which is preliminary data.</text>
</comment>
<accession>A0ABT7X680</accession>
<keyword evidence="1" id="KW-1133">Transmembrane helix</keyword>
<feature type="transmembrane region" description="Helical" evidence="1">
    <location>
        <begin position="89"/>
        <end position="108"/>
    </location>
</feature>
<evidence type="ECO:0000313" key="4">
    <source>
        <dbReference type="EMBL" id="MDN0049588.1"/>
    </source>
</evidence>
<evidence type="ECO:0000259" key="3">
    <source>
        <dbReference type="Pfam" id="PF16344"/>
    </source>
</evidence>
<feature type="domain" description="FecR protein" evidence="2">
    <location>
        <begin position="179"/>
        <end position="273"/>
    </location>
</feature>
<dbReference type="EMBL" id="JAUEII010000018">
    <property type="protein sequence ID" value="MDN0049588.1"/>
    <property type="molecule type" value="Genomic_DNA"/>
</dbReference>